<proteinExistence type="predicted"/>
<feature type="domain" description="F-box" evidence="1">
    <location>
        <begin position="7"/>
        <end position="43"/>
    </location>
</feature>
<dbReference type="PANTHER" id="PTHR32133">
    <property type="entry name" value="OS07G0120400 PROTEIN"/>
    <property type="match status" value="1"/>
</dbReference>
<evidence type="ECO:0000259" key="1">
    <source>
        <dbReference type="Pfam" id="PF00646"/>
    </source>
</evidence>
<dbReference type="Proteomes" id="UP001497457">
    <property type="component" value="Unassembled WGS sequence"/>
</dbReference>
<name>A0ABC9GVZ2_9POAL</name>
<evidence type="ECO:0000313" key="3">
    <source>
        <dbReference type="EMBL" id="CAM0146807.1"/>
    </source>
</evidence>
<accession>A0ABC9GVZ2</accession>
<gene>
    <name evidence="3" type="ORF">URODEC1_LOCUS120322</name>
</gene>
<dbReference type="InterPro" id="IPR056594">
    <property type="entry name" value="AT5G49610-like_b-prop"/>
</dbReference>
<reference evidence="3" key="1">
    <citation type="submission" date="2024-10" db="EMBL/GenBank/DDBJ databases">
        <authorList>
            <person name="Ryan C."/>
        </authorList>
    </citation>
    <scope>NUCLEOTIDE SEQUENCE [LARGE SCALE GENOMIC DNA]</scope>
</reference>
<protein>
    <recommendedName>
        <fullName evidence="5">F-box domain-containing protein</fullName>
    </recommendedName>
</protein>
<dbReference type="EMBL" id="CAXIPR030000688">
    <property type="protein sequence ID" value="CAM0146807.1"/>
    <property type="molecule type" value="Genomic_DNA"/>
</dbReference>
<evidence type="ECO:0008006" key="5">
    <source>
        <dbReference type="Google" id="ProtNLM"/>
    </source>
</evidence>
<keyword evidence="4" id="KW-1185">Reference proteome</keyword>
<sequence length="274" mass="30984">MASTLLPELVEEILLRVPPDEPAHLVRAALVCKPWCHILSDRRYRSFHRSPPLLDRLHPQPLLRLAQRPAVFPGCDHLDCHGGPFLVVLVETSNGGEDPLMVSVYSSDTGVWSARTYNIDVDFRFKYFDQPSVLAGDALYFTFGECWMSGILKYDMCKYELSVIDMPAGDEDFTAKSLIKLEEGGIGLVSMLDNCIYMWSRTDSIGGWVEHRFMELDMLLHKHDQSYASSVIGIVEGTNTIFISTYAIFTLDLKSRQARKVGENRDPIVPCYLT</sequence>
<dbReference type="PANTHER" id="PTHR32133:SF327">
    <property type="entry name" value="F-BOX DOMAIN-CONTAINING PROTEIN"/>
    <property type="match status" value="1"/>
</dbReference>
<organism evidence="3 4">
    <name type="scientific">Urochloa decumbens</name>
    <dbReference type="NCBI Taxonomy" id="240449"/>
    <lineage>
        <taxon>Eukaryota</taxon>
        <taxon>Viridiplantae</taxon>
        <taxon>Streptophyta</taxon>
        <taxon>Embryophyta</taxon>
        <taxon>Tracheophyta</taxon>
        <taxon>Spermatophyta</taxon>
        <taxon>Magnoliopsida</taxon>
        <taxon>Liliopsida</taxon>
        <taxon>Poales</taxon>
        <taxon>Poaceae</taxon>
        <taxon>PACMAD clade</taxon>
        <taxon>Panicoideae</taxon>
        <taxon>Panicodae</taxon>
        <taxon>Paniceae</taxon>
        <taxon>Melinidinae</taxon>
        <taxon>Urochloa</taxon>
    </lineage>
</organism>
<dbReference type="SUPFAM" id="SSF81383">
    <property type="entry name" value="F-box domain"/>
    <property type="match status" value="1"/>
</dbReference>
<dbReference type="InterPro" id="IPR001810">
    <property type="entry name" value="F-box_dom"/>
</dbReference>
<dbReference type="Pfam" id="PF00646">
    <property type="entry name" value="F-box"/>
    <property type="match status" value="1"/>
</dbReference>
<dbReference type="AlphaFoldDB" id="A0ABC9GVZ2"/>
<feature type="domain" description="F-box protein AT5G49610-like beta-propeller" evidence="2">
    <location>
        <begin position="86"/>
        <end position="264"/>
    </location>
</feature>
<dbReference type="InterPro" id="IPR036047">
    <property type="entry name" value="F-box-like_dom_sf"/>
</dbReference>
<dbReference type="Pfam" id="PF23635">
    <property type="entry name" value="Beta-prop_AT5G49610-like"/>
    <property type="match status" value="1"/>
</dbReference>
<comment type="caution">
    <text evidence="3">The sequence shown here is derived from an EMBL/GenBank/DDBJ whole genome shotgun (WGS) entry which is preliminary data.</text>
</comment>
<evidence type="ECO:0000313" key="4">
    <source>
        <dbReference type="Proteomes" id="UP001497457"/>
    </source>
</evidence>
<evidence type="ECO:0000259" key="2">
    <source>
        <dbReference type="Pfam" id="PF23635"/>
    </source>
</evidence>